<dbReference type="GO" id="GO:0006508">
    <property type="term" value="P:proteolysis"/>
    <property type="evidence" value="ECO:0007669"/>
    <property type="project" value="UniProtKB-KW"/>
</dbReference>
<feature type="region of interest" description="Disordered" evidence="5">
    <location>
        <begin position="709"/>
        <end position="793"/>
    </location>
</feature>
<dbReference type="InterPro" id="IPR038765">
    <property type="entry name" value="Papain-like_cys_pep_sf"/>
</dbReference>
<accession>A0AAN6GQ43</accession>
<feature type="region of interest" description="Disordered" evidence="5">
    <location>
        <begin position="1"/>
        <end position="275"/>
    </location>
</feature>
<dbReference type="Gene3D" id="3.40.395.10">
    <property type="entry name" value="Adenoviral Proteinase, Chain A"/>
    <property type="match status" value="1"/>
</dbReference>
<feature type="region of interest" description="Disordered" evidence="5">
    <location>
        <begin position="1133"/>
        <end position="1157"/>
    </location>
</feature>
<feature type="compositionally biased region" description="Low complexity" evidence="5">
    <location>
        <begin position="740"/>
        <end position="749"/>
    </location>
</feature>
<feature type="compositionally biased region" description="Acidic residues" evidence="5">
    <location>
        <begin position="750"/>
        <end position="763"/>
    </location>
</feature>
<dbReference type="PANTHER" id="PTHR12606:SF141">
    <property type="entry name" value="GH15225P-RELATED"/>
    <property type="match status" value="1"/>
</dbReference>
<dbReference type="GO" id="GO:0016929">
    <property type="term" value="F:deSUMOylase activity"/>
    <property type="evidence" value="ECO:0007669"/>
    <property type="project" value="TreeGrafter"/>
</dbReference>
<keyword evidence="4" id="KW-0788">Thiol protease</keyword>
<name>A0AAN6GQ43_9BASI</name>
<feature type="compositionally biased region" description="Basic residues" evidence="5">
    <location>
        <begin position="545"/>
        <end position="557"/>
    </location>
</feature>
<feature type="compositionally biased region" description="Acidic residues" evidence="5">
    <location>
        <begin position="43"/>
        <end position="63"/>
    </location>
</feature>
<protein>
    <recommendedName>
        <fullName evidence="6">Ubiquitin-like protease family profile domain-containing protein</fullName>
    </recommendedName>
</protein>
<proteinExistence type="inferred from homology"/>
<evidence type="ECO:0000259" key="6">
    <source>
        <dbReference type="PROSITE" id="PS50600"/>
    </source>
</evidence>
<comment type="similarity">
    <text evidence="1">Belongs to the peptidase C48 family.</text>
</comment>
<dbReference type="EMBL" id="JAPDMZ010000081">
    <property type="protein sequence ID" value="KAK0551156.1"/>
    <property type="molecule type" value="Genomic_DNA"/>
</dbReference>
<feature type="region of interest" description="Disordered" evidence="5">
    <location>
        <begin position="411"/>
        <end position="489"/>
    </location>
</feature>
<feature type="compositionally biased region" description="Basic and acidic residues" evidence="5">
    <location>
        <begin position="76"/>
        <end position="86"/>
    </location>
</feature>
<evidence type="ECO:0000256" key="2">
    <source>
        <dbReference type="ARBA" id="ARBA00022670"/>
    </source>
</evidence>
<feature type="compositionally biased region" description="Polar residues" evidence="5">
    <location>
        <begin position="1031"/>
        <end position="1052"/>
    </location>
</feature>
<feature type="compositionally biased region" description="Low complexity" evidence="5">
    <location>
        <begin position="429"/>
        <end position="439"/>
    </location>
</feature>
<dbReference type="InterPro" id="IPR003653">
    <property type="entry name" value="Peptidase_C48_C"/>
</dbReference>
<evidence type="ECO:0000313" key="8">
    <source>
        <dbReference type="Proteomes" id="UP001176517"/>
    </source>
</evidence>
<feature type="compositionally biased region" description="Polar residues" evidence="5">
    <location>
        <begin position="238"/>
        <end position="270"/>
    </location>
</feature>
<reference evidence="7" key="1">
    <citation type="journal article" date="2023" name="PhytoFront">
        <title>Draft Genome Resources of Seven Strains of Tilletia horrida, Causal Agent of Kernel Smut of Rice.</title>
        <authorList>
            <person name="Khanal S."/>
            <person name="Antony Babu S."/>
            <person name="Zhou X.G."/>
        </authorList>
    </citation>
    <scope>NUCLEOTIDE SEQUENCE</scope>
    <source>
        <strain evidence="7">TX6</strain>
    </source>
</reference>
<feature type="region of interest" description="Disordered" evidence="5">
    <location>
        <begin position="522"/>
        <end position="685"/>
    </location>
</feature>
<feature type="region of interest" description="Disordered" evidence="5">
    <location>
        <begin position="1567"/>
        <end position="1604"/>
    </location>
</feature>
<evidence type="ECO:0000256" key="5">
    <source>
        <dbReference type="SAM" id="MobiDB-lite"/>
    </source>
</evidence>
<feature type="compositionally biased region" description="Low complexity" evidence="5">
    <location>
        <begin position="629"/>
        <end position="639"/>
    </location>
</feature>
<feature type="compositionally biased region" description="Polar residues" evidence="5">
    <location>
        <begin position="1096"/>
        <end position="1113"/>
    </location>
</feature>
<dbReference type="PROSITE" id="PS50600">
    <property type="entry name" value="ULP_PROTEASE"/>
    <property type="match status" value="1"/>
</dbReference>
<feature type="compositionally biased region" description="Low complexity" evidence="5">
    <location>
        <begin position="575"/>
        <end position="585"/>
    </location>
</feature>
<evidence type="ECO:0000256" key="1">
    <source>
        <dbReference type="ARBA" id="ARBA00005234"/>
    </source>
</evidence>
<feature type="compositionally biased region" description="Polar residues" evidence="5">
    <location>
        <begin position="457"/>
        <end position="474"/>
    </location>
</feature>
<dbReference type="PANTHER" id="PTHR12606">
    <property type="entry name" value="SENTRIN/SUMO-SPECIFIC PROTEASE"/>
    <property type="match status" value="1"/>
</dbReference>
<keyword evidence="3" id="KW-0378">Hydrolase</keyword>
<dbReference type="Proteomes" id="UP001176517">
    <property type="component" value="Unassembled WGS sequence"/>
</dbReference>
<feature type="region of interest" description="Disordered" evidence="5">
    <location>
        <begin position="1180"/>
        <end position="1206"/>
    </location>
</feature>
<evidence type="ECO:0000313" key="7">
    <source>
        <dbReference type="EMBL" id="KAK0551156.1"/>
    </source>
</evidence>
<feature type="compositionally biased region" description="Basic residues" evidence="5">
    <location>
        <begin position="23"/>
        <end position="36"/>
    </location>
</feature>
<gene>
    <name evidence="7" type="ORF">OC846_003396</name>
</gene>
<dbReference type="Pfam" id="PF02902">
    <property type="entry name" value="Peptidase_C48"/>
    <property type="match status" value="1"/>
</dbReference>
<organism evidence="7 8">
    <name type="scientific">Tilletia horrida</name>
    <dbReference type="NCBI Taxonomy" id="155126"/>
    <lineage>
        <taxon>Eukaryota</taxon>
        <taxon>Fungi</taxon>
        <taxon>Dikarya</taxon>
        <taxon>Basidiomycota</taxon>
        <taxon>Ustilaginomycotina</taxon>
        <taxon>Exobasidiomycetes</taxon>
        <taxon>Tilletiales</taxon>
        <taxon>Tilletiaceae</taxon>
        <taxon>Tilletia</taxon>
    </lineage>
</organism>
<feature type="compositionally biased region" description="Low complexity" evidence="5">
    <location>
        <begin position="9"/>
        <end position="22"/>
    </location>
</feature>
<feature type="compositionally biased region" description="Polar residues" evidence="5">
    <location>
        <begin position="117"/>
        <end position="131"/>
    </location>
</feature>
<feature type="region of interest" description="Disordered" evidence="5">
    <location>
        <begin position="944"/>
        <end position="963"/>
    </location>
</feature>
<evidence type="ECO:0000256" key="4">
    <source>
        <dbReference type="ARBA" id="ARBA00022807"/>
    </source>
</evidence>
<feature type="compositionally biased region" description="Acidic residues" evidence="5">
    <location>
        <begin position="475"/>
        <end position="486"/>
    </location>
</feature>
<keyword evidence="8" id="KW-1185">Reference proteome</keyword>
<dbReference type="GO" id="GO:0005634">
    <property type="term" value="C:nucleus"/>
    <property type="evidence" value="ECO:0007669"/>
    <property type="project" value="TreeGrafter"/>
</dbReference>
<dbReference type="SUPFAM" id="SSF54001">
    <property type="entry name" value="Cysteine proteinases"/>
    <property type="match status" value="1"/>
</dbReference>
<feature type="region of interest" description="Disordered" evidence="5">
    <location>
        <begin position="1080"/>
        <end position="1120"/>
    </location>
</feature>
<feature type="domain" description="Ubiquitin-like protease family profile" evidence="6">
    <location>
        <begin position="1369"/>
        <end position="1560"/>
    </location>
</feature>
<sequence length="1637" mass="177747">MPSKKRTRNASTSSSAIATAKTRSSKRARKSKKSKAKQAEQESSNEAELAQEDQELLQEEEEIAQAGPVSRAAGKRKQEDVARADEALASEQIQNEDFVEVEHSSEAFSPIPPTEVQAESQSASVPEQLSQVAGAPSFTPLAVNTKSKSGKGFFSRIGSLLGTNSNNKQKLSKDQDQEAEDTASQPLSKKRKTSHSAARAGPIKNLVNEGARSSSGSSSLFNLFQSSSSSKHAPNGGPSHSQLQDQAGPSSFTASVSPSEPAATRQNASEADSIPRAESAALLALVRNEETPFRRAINAMIPTDPSSILSDLPLVGASAAARLELSKEGGEVETEAQLEVDDAQVGQANGGAVEQVVDASVEQQDAELNGQIEEDVLLEDADGALPNGEELAADDDDQEEKSFADQILEAAAVTPAPSSRRGTTPHILTAASSTSPSASRRNSVFSSAEAEEGDQSVAHTSARNNAAAHLSQQTENEDQDDDEDQDADAHMSFDSLSHPASEIALGIPTKRLRSGNLALATPTSSHLRYSDPSGGADLGSAEASRRRRSRSRSRSVRRSLGVGEGGDDEDEDAKSVVSTSTAAALLEDRLGEAEDDDEEERQPVTETAKEDEAESDLAAEREPSPPVTRAALARMIAEAEAAEESESALEVRRSARIAGEDSEPLISLSDAEEEEKERERARSEAVEIDAAEAVESQESAFIQNGILTASLSQPGEDEPTATQETFSTEDYVGKGEAAEADAPATPVAAEGEEVDDAESEEEAAIISPRKAVESAVSDQRDLELSPSPREGTPALVNEEEVHTFSSQITAVASQESTSAGSSLVPIADTAEPVAVLAAEAEPTVELLGTSQVESEADEAVEVREAIPVMSEVAYDSTAITRDADGVGSFVIDADATRPLADYQPQATEDADEMQEVRSNALTVSSVTEIPSVGRASQASLADVLRADEQSTSASQLDDRMPEPPLLVDEAGLVTTTGTEAEDLFFSDVTEQPNGGPAAESVPVAPESALLLSQESSAELDSLGAESREESQSAQYGPQSQPLRPLDNSTAPSENWRRSGSPAIFARSTPNFIKIGMGASPASLRQTPSEPRDHGFGSSTSQGRSSVVDNTSTGGALFTPLNARPGQVLWSQIPGSSKRRSAQFAPNEAQRALDPPPPPFLTFEQDFTIVGEIRAGKRRVGRSSVGSNAPSSVAGGSRIPRKSGAMTGRRSLWPMGYDEHKYKVERARSLQFERLRANYYEIARREDTKWKRSDFYQLVEKGLLRMKAEEKSAAGRVGGSGIPERTDESRLEQFMADLRVRAEAARQQVPIPSFKREQYESLKTKHHIRLLNRHGILGRPPLPPSLTPDQDQIVDQTFRRKGKILEFPGASISDVDIARLRPGVWLNDESINMYGILIVMRAQQAEQERARLAKEGRTDFKRDAEVRKWNAFWKVHVFNSSFTGKVHREGHKGVARWTSRKKINIFEKDIVLMPINCDNEHWTCGAINFRKKRIEYYDSLRSSTVPDFFNDMRNYLRAEHMAVYKCEMDLSEWEDYQAKSNPQQKNAVDCGMFATQTMEQLSRRHPWIPYPTTRAYPDPTKKEGPRAAGAGQDDDDDDDRAEGDEEYERFEFWNFKQENMPYLRRRMVYELAQSKLLD</sequence>
<feature type="compositionally biased region" description="Basic and acidic residues" evidence="5">
    <location>
        <begin position="601"/>
        <end position="610"/>
    </location>
</feature>
<keyword evidence="2" id="KW-0645">Protease</keyword>
<feature type="compositionally biased region" description="Acidic residues" evidence="5">
    <location>
        <begin position="1591"/>
        <end position="1604"/>
    </location>
</feature>
<feature type="compositionally biased region" description="Low complexity" evidence="5">
    <location>
        <begin position="213"/>
        <end position="230"/>
    </location>
</feature>
<dbReference type="GO" id="GO:0016926">
    <property type="term" value="P:protein desumoylation"/>
    <property type="evidence" value="ECO:0007669"/>
    <property type="project" value="TreeGrafter"/>
</dbReference>
<evidence type="ECO:0000256" key="3">
    <source>
        <dbReference type="ARBA" id="ARBA00022801"/>
    </source>
</evidence>
<feature type="region of interest" description="Disordered" evidence="5">
    <location>
        <begin position="1016"/>
        <end position="1062"/>
    </location>
</feature>
<comment type="caution">
    <text evidence="7">The sequence shown here is derived from an EMBL/GenBank/DDBJ whole genome shotgun (WGS) entry which is preliminary data.</text>
</comment>